<organism evidence="2 3">
    <name type="scientific">Haloferula rosea</name>
    <dbReference type="NCBI Taxonomy" id="490093"/>
    <lineage>
        <taxon>Bacteria</taxon>
        <taxon>Pseudomonadati</taxon>
        <taxon>Verrucomicrobiota</taxon>
        <taxon>Verrucomicrobiia</taxon>
        <taxon>Verrucomicrobiales</taxon>
        <taxon>Verrucomicrobiaceae</taxon>
        <taxon>Haloferula</taxon>
    </lineage>
</organism>
<proteinExistence type="predicted"/>
<gene>
    <name evidence="2" type="ORF">JIN81_06945</name>
</gene>
<protein>
    <recommendedName>
        <fullName evidence="4">Cytochrome P460 domain-containing protein</fullName>
    </recommendedName>
</protein>
<name>A0A934R9Z8_9BACT</name>
<keyword evidence="1" id="KW-0732">Signal</keyword>
<keyword evidence="3" id="KW-1185">Reference proteome</keyword>
<dbReference type="Proteomes" id="UP000658278">
    <property type="component" value="Unassembled WGS sequence"/>
</dbReference>
<comment type="caution">
    <text evidence="2">The sequence shown here is derived from an EMBL/GenBank/DDBJ whole genome shotgun (WGS) entry which is preliminary data.</text>
</comment>
<feature type="chain" id="PRO_5036851317" description="Cytochrome P460 domain-containing protein" evidence="1">
    <location>
        <begin position="23"/>
        <end position="183"/>
    </location>
</feature>
<evidence type="ECO:0000313" key="2">
    <source>
        <dbReference type="EMBL" id="MBK1826748.1"/>
    </source>
</evidence>
<evidence type="ECO:0000313" key="3">
    <source>
        <dbReference type="Proteomes" id="UP000658278"/>
    </source>
</evidence>
<accession>A0A934R9Z8</accession>
<evidence type="ECO:0008006" key="4">
    <source>
        <dbReference type="Google" id="ProtNLM"/>
    </source>
</evidence>
<feature type="signal peptide" evidence="1">
    <location>
        <begin position="1"/>
        <end position="22"/>
    </location>
</feature>
<dbReference type="AlphaFoldDB" id="A0A934R9Z8"/>
<dbReference type="EMBL" id="JAENII010000004">
    <property type="protein sequence ID" value="MBK1826748.1"/>
    <property type="molecule type" value="Genomic_DNA"/>
</dbReference>
<evidence type="ECO:0000256" key="1">
    <source>
        <dbReference type="SAM" id="SignalP"/>
    </source>
</evidence>
<sequence>MALMKSLLLLALALLTSFLASCSTQSCWSGGIPLRDIEERARTQAYIDFGDTSNAKVYLGLAHPEAKTATYNRQVEKGGWIEIEDFKFFDEPLDIPRDHIEKVLALYGEPDSHQAWGPKERCAGFHPDYAIVWSSGGTRRVLQLCYGCHEWKFFGPGGMLLTDISEKAYFGPLTRKWLKKAKE</sequence>
<dbReference type="PROSITE" id="PS51257">
    <property type="entry name" value="PROKAR_LIPOPROTEIN"/>
    <property type="match status" value="1"/>
</dbReference>
<reference evidence="2" key="1">
    <citation type="submission" date="2021-01" db="EMBL/GenBank/DDBJ databases">
        <title>Modified the classification status of verrucomicrobia.</title>
        <authorList>
            <person name="Feng X."/>
        </authorList>
    </citation>
    <scope>NUCLEOTIDE SEQUENCE</scope>
    <source>
        <strain evidence="2">KCTC 22201</strain>
    </source>
</reference>